<dbReference type="EMBL" id="JACHNS010000010">
    <property type="protein sequence ID" value="MBB4595162.1"/>
    <property type="molecule type" value="Genomic_DNA"/>
</dbReference>
<evidence type="ECO:0000256" key="1">
    <source>
        <dbReference type="SAM" id="MobiDB-lite"/>
    </source>
</evidence>
<proteinExistence type="predicted"/>
<feature type="region of interest" description="Disordered" evidence="1">
    <location>
        <begin position="1007"/>
        <end position="1028"/>
    </location>
</feature>
<organism evidence="2 3">
    <name type="scientific">Xanthomonas cannabis</name>
    <dbReference type="NCBI Taxonomy" id="1885674"/>
    <lineage>
        <taxon>Bacteria</taxon>
        <taxon>Pseudomonadati</taxon>
        <taxon>Pseudomonadota</taxon>
        <taxon>Gammaproteobacteria</taxon>
        <taxon>Lysobacterales</taxon>
        <taxon>Lysobacteraceae</taxon>
        <taxon>Xanthomonas</taxon>
    </lineage>
</organism>
<comment type="caution">
    <text evidence="2">The sequence shown here is derived from an EMBL/GenBank/DDBJ whole genome shotgun (WGS) entry which is preliminary data.</text>
</comment>
<keyword evidence="3" id="KW-1185">Reference proteome</keyword>
<feature type="region of interest" description="Disordered" evidence="1">
    <location>
        <begin position="460"/>
        <end position="487"/>
    </location>
</feature>
<reference evidence="2 3" key="1">
    <citation type="submission" date="2020-08" db="EMBL/GenBank/DDBJ databases">
        <title>Studying the diversity of plant-associated saprophytic bacteria and their role in host health and plant-pathogen interactions.</title>
        <authorList>
            <person name="Potnis N."/>
        </authorList>
    </citation>
    <scope>NUCLEOTIDE SEQUENCE [LARGE SCALE GENOMIC DNA]</scope>
    <source>
        <strain evidence="2 3">F16</strain>
    </source>
</reference>
<evidence type="ECO:0000313" key="2">
    <source>
        <dbReference type="EMBL" id="MBB4595162.1"/>
    </source>
</evidence>
<feature type="compositionally biased region" description="Low complexity" evidence="1">
    <location>
        <begin position="471"/>
        <end position="480"/>
    </location>
</feature>
<sequence>MQRDRLRLERTALLQIACCSCLQRGCRSHHTLQADVAAAGQGDGGGFTAKLATASQTTRVDQQGVLGDQAAAVVDKPGDGCVQRLARHCRTALIDAGGSEAKVVTALHAPRILQCASDQCDAAHASQRTRRRVGDRASLYRKIAACNDLAGVTQHAIGAEHDIAIGLRHTRQGKPAGAAHAQVTGRIERAAAIDGSTVQGDQPSAFHDGGVAGGDAGAAQSGIAARLRLAVQHQGALRLQIQRGCRLQGAASGKVATSLQADGLRAKRTGLHQVTARRGLQRGRCRHHALQIDAVLAGERQCAIHRSELASTGDAASGDGQILARNQLAAIVEGAGRCNGHRVTAVQATALQERACRQRKPAFPMQAAGVVQHAGDINAQIAQRAKRGIGHVFSAGGLHAEVAGCHHLRAIAQRAVGGQRYIAPGLGKAGQGQIACTAHAQIVGGIERATAVDGTAIQGDAGPALEDGGVSSRHGSTGQRGRSRSRGLPMHRECTLCLKIQHGGRRQGAIDGEIATSLHRHGLPIERAGLLEIATGSSTQCRCCRNDAIELHEALAGQRNIGTLAAQLTAAAQDGCVDLHRVLGDQRPAIVQRAGDADMHALAGRHAAALVQRRSGELHIATRLYAPGGAELASCGHGYIALARQHASGQIVQTLRLQRQVATGNDACGIADRSASGQTDIAAALHHAGQLQIAIATHLQIAAGVQRAAAVDCRRLYRDGTTALQHRVLARAQGAGAQGRVASCTALSGKRQCTLGLHVQRGRRLQRAGGAEVTPGRQDDRLCRRRSGLLQVSTSSGLQRGSRSRHPLQGHVTLARQAHLGGLAAKLPSAAQTARIDLQGAGSYDISGVDERPGNRRRQRIAGTETAALGHCVGSDLQGVARVQAARVVQRAGGGNTHIGVGREHRTLGIAQGARVYLQSASGDHVGTVVQRSAGPQRCVTCALYGATQRQVAVACDAQIAARVDHAVVIDRRATHLQHAGTAQLAALAQCAACREIQGARRLHDGIAGQPPAGGHAQRATRGLQGAGHTGIAAAAQAHACGIEGP</sequence>
<dbReference type="Proteomes" id="UP000554726">
    <property type="component" value="Unassembled WGS sequence"/>
</dbReference>
<accession>A0ABR6JQS5</accession>
<evidence type="ECO:0000313" key="3">
    <source>
        <dbReference type="Proteomes" id="UP000554726"/>
    </source>
</evidence>
<protein>
    <submittedName>
        <fullName evidence="2">Uncharacterized protein</fullName>
    </submittedName>
</protein>
<name>A0ABR6JQS5_9XANT</name>
<gene>
    <name evidence="2" type="ORF">FHR60_003877</name>
</gene>